<proteinExistence type="predicted"/>
<organism evidence="1 2">
    <name type="scientific">Heliorestis acidaminivorans</name>
    <dbReference type="NCBI Taxonomy" id="553427"/>
    <lineage>
        <taxon>Bacteria</taxon>
        <taxon>Bacillati</taxon>
        <taxon>Bacillota</taxon>
        <taxon>Clostridia</taxon>
        <taxon>Eubacteriales</taxon>
        <taxon>Heliobacteriaceae</taxon>
        <taxon>Heliorestis</taxon>
    </lineage>
</organism>
<accession>A0A6I0F0L6</accession>
<gene>
    <name evidence="1" type="ORF">F9B85_11380</name>
</gene>
<dbReference type="EMBL" id="WBXO01000010">
    <property type="protein sequence ID" value="KAB2951629.1"/>
    <property type="molecule type" value="Genomic_DNA"/>
</dbReference>
<reference evidence="1 2" key="1">
    <citation type="submission" date="2019-10" db="EMBL/GenBank/DDBJ databases">
        <title>Whole-genome sequence of the extremophile Heliorestis acidaminivorans DSM 24790.</title>
        <authorList>
            <person name="Kyndt J.A."/>
            <person name="Meyer T.E."/>
        </authorList>
    </citation>
    <scope>NUCLEOTIDE SEQUENCE [LARGE SCALE GENOMIC DNA]</scope>
    <source>
        <strain evidence="1 2">DSM 24790</strain>
    </source>
</reference>
<name>A0A6I0F0L6_9FIRM</name>
<dbReference type="AlphaFoldDB" id="A0A6I0F0L6"/>
<dbReference type="GO" id="GO:0009294">
    <property type="term" value="P:DNA-mediated transformation"/>
    <property type="evidence" value="ECO:0007669"/>
    <property type="project" value="InterPro"/>
</dbReference>
<dbReference type="SUPFAM" id="SSF47781">
    <property type="entry name" value="RuvA domain 2-like"/>
    <property type="match status" value="1"/>
</dbReference>
<dbReference type="InterPro" id="IPR003488">
    <property type="entry name" value="DprA"/>
</dbReference>
<dbReference type="InterPro" id="IPR010994">
    <property type="entry name" value="RuvA_2-like"/>
</dbReference>
<evidence type="ECO:0000313" key="1">
    <source>
        <dbReference type="EMBL" id="KAB2951629.1"/>
    </source>
</evidence>
<sequence>MLTYWIALSQIHGVGPVNQKKLLKHFQHPEAIFHATKEALNESGINPTICKAVIEAQTSEHIKKAEKLYEQTLQKEINILTINAPLYPEVAKEYKEAPILLYYRGTLTNELPGIAIN</sequence>
<evidence type="ECO:0008006" key="3">
    <source>
        <dbReference type="Google" id="ProtNLM"/>
    </source>
</evidence>
<dbReference type="RefSeq" id="WP_151621016.1">
    <property type="nucleotide sequence ID" value="NZ_WBXO01000010.1"/>
</dbReference>
<dbReference type="Gene3D" id="3.40.50.450">
    <property type="match status" value="1"/>
</dbReference>
<keyword evidence="2" id="KW-1185">Reference proteome</keyword>
<protein>
    <recommendedName>
        <fullName evidence="3">DNA-protecting protein DprA</fullName>
    </recommendedName>
</protein>
<dbReference type="Proteomes" id="UP000468766">
    <property type="component" value="Unassembled WGS sequence"/>
</dbReference>
<comment type="caution">
    <text evidence="1">The sequence shown here is derived from an EMBL/GenBank/DDBJ whole genome shotgun (WGS) entry which is preliminary data.</text>
</comment>
<dbReference type="PANTHER" id="PTHR43022:SF1">
    <property type="entry name" value="PROTEIN SMF"/>
    <property type="match status" value="1"/>
</dbReference>
<evidence type="ECO:0000313" key="2">
    <source>
        <dbReference type="Proteomes" id="UP000468766"/>
    </source>
</evidence>
<dbReference type="PANTHER" id="PTHR43022">
    <property type="entry name" value="PROTEIN SMF"/>
    <property type="match status" value="1"/>
</dbReference>
<dbReference type="OrthoDB" id="9785707at2"/>